<dbReference type="PANTHER" id="PTHR30097">
    <property type="entry name" value="CATION EFFLUX SYSTEM PROTEIN CUSB"/>
    <property type="match status" value="1"/>
</dbReference>
<dbReference type="GO" id="GO:0022857">
    <property type="term" value="F:transmembrane transporter activity"/>
    <property type="evidence" value="ECO:0007669"/>
    <property type="project" value="InterPro"/>
</dbReference>
<feature type="region of interest" description="Disordered" evidence="3">
    <location>
        <begin position="24"/>
        <end position="82"/>
    </location>
</feature>
<keyword evidence="2" id="KW-0813">Transport</keyword>
<gene>
    <name evidence="7" type="ORF">MNBD_GAMMA20-390</name>
</gene>
<accession>A0A3B1AQ72</accession>
<evidence type="ECO:0000259" key="4">
    <source>
        <dbReference type="Pfam" id="PF25954"/>
    </source>
</evidence>
<evidence type="ECO:0000256" key="1">
    <source>
        <dbReference type="ARBA" id="ARBA00009477"/>
    </source>
</evidence>
<dbReference type="FunFam" id="2.40.30.170:FF:000010">
    <property type="entry name" value="Efflux RND transporter periplasmic adaptor subunit"/>
    <property type="match status" value="1"/>
</dbReference>
<dbReference type="Gene3D" id="2.40.30.170">
    <property type="match status" value="1"/>
</dbReference>
<feature type="domain" description="Multidrug resistance protein MdtA-like C-terminal permuted SH3" evidence="5">
    <location>
        <begin position="340"/>
        <end position="397"/>
    </location>
</feature>
<organism evidence="7">
    <name type="scientific">hydrothermal vent metagenome</name>
    <dbReference type="NCBI Taxonomy" id="652676"/>
    <lineage>
        <taxon>unclassified sequences</taxon>
        <taxon>metagenomes</taxon>
        <taxon>ecological metagenomes</taxon>
    </lineage>
</organism>
<evidence type="ECO:0000259" key="6">
    <source>
        <dbReference type="Pfam" id="PF25973"/>
    </source>
</evidence>
<evidence type="ECO:0000256" key="3">
    <source>
        <dbReference type="SAM" id="MobiDB-lite"/>
    </source>
</evidence>
<feature type="domain" description="CusB-like beta-barrel" evidence="4">
    <location>
        <begin position="262"/>
        <end position="335"/>
    </location>
</feature>
<protein>
    <submittedName>
        <fullName evidence="7">Probable Co/Zn/Cd efflux system membrane fusion protein</fullName>
    </submittedName>
</protein>
<name>A0A3B1AQ72_9ZZZZ</name>
<dbReference type="Gene3D" id="2.40.420.20">
    <property type="match status" value="1"/>
</dbReference>
<dbReference type="InterPro" id="IPR058627">
    <property type="entry name" value="MdtA-like_C"/>
</dbReference>
<dbReference type="GO" id="GO:0060003">
    <property type="term" value="P:copper ion export"/>
    <property type="evidence" value="ECO:0007669"/>
    <property type="project" value="TreeGrafter"/>
</dbReference>
<dbReference type="Pfam" id="PF25973">
    <property type="entry name" value="BSH_CzcB"/>
    <property type="match status" value="1"/>
</dbReference>
<dbReference type="Pfam" id="PF25954">
    <property type="entry name" value="Beta-barrel_RND_2"/>
    <property type="match status" value="1"/>
</dbReference>
<dbReference type="SUPFAM" id="SSF111369">
    <property type="entry name" value="HlyD-like secretion proteins"/>
    <property type="match status" value="1"/>
</dbReference>
<evidence type="ECO:0000256" key="2">
    <source>
        <dbReference type="ARBA" id="ARBA00022448"/>
    </source>
</evidence>
<feature type="domain" description="CzcB-like barrel-sandwich hybrid" evidence="6">
    <location>
        <begin position="121"/>
        <end position="258"/>
    </location>
</feature>
<evidence type="ECO:0000313" key="7">
    <source>
        <dbReference type="EMBL" id="VAX01954.1"/>
    </source>
</evidence>
<dbReference type="GO" id="GO:0046914">
    <property type="term" value="F:transition metal ion binding"/>
    <property type="evidence" value="ECO:0007669"/>
    <property type="project" value="TreeGrafter"/>
</dbReference>
<dbReference type="Pfam" id="PF25967">
    <property type="entry name" value="RND-MFP_C"/>
    <property type="match status" value="1"/>
</dbReference>
<dbReference type="Gene3D" id="1.10.287.470">
    <property type="entry name" value="Helix hairpin bin"/>
    <property type="match status" value="1"/>
</dbReference>
<sequence>MKQHILYPALFALILATSTWASEEHDHGHDERPAHNESHTDDHEHGHDGHEDEHAEDSHADEHSGHGHDDEHDEHGEESGVELTPEQMATAGIVVTPLRQQTLHEVVNAPGEVTFDAYRASKITPRISAQIVARHARLSDHVKRGQLLVTLSSVAMAEAQGELLISNREWQRVKKLGRKVVSAKRYAEAQINRQQAEARVLAYGMSKPQVAALLSTDDPAQAIGRFDLYALQSGTVTSDDFILGELIEPGRVLLDISDESALWVEARLTPEDAHRIDKNAGATVRIGNTSLRGKVVQIHHAVDEITRTQAVRIAIKNPGDRLHPGMFVDVSIDAERQGEALALPLDAVVRSADGDWQVFVEEEPGHFETQEVTVLRSVGGQLVISGIAPGTRVVTEGTFFVQSELAKGGFEIHNH</sequence>
<dbReference type="InterPro" id="IPR006143">
    <property type="entry name" value="RND_pump_MFP"/>
</dbReference>
<dbReference type="AlphaFoldDB" id="A0A3B1AQ72"/>
<reference evidence="7" key="1">
    <citation type="submission" date="2018-06" db="EMBL/GenBank/DDBJ databases">
        <authorList>
            <person name="Zhirakovskaya E."/>
        </authorList>
    </citation>
    <scope>NUCLEOTIDE SEQUENCE</scope>
</reference>
<dbReference type="InterPro" id="IPR051909">
    <property type="entry name" value="MFP_Cation_Efflux"/>
</dbReference>
<feature type="compositionally biased region" description="Basic and acidic residues" evidence="3">
    <location>
        <begin position="24"/>
        <end position="78"/>
    </location>
</feature>
<dbReference type="InterPro" id="IPR058647">
    <property type="entry name" value="BSH_CzcB-like"/>
</dbReference>
<dbReference type="InterPro" id="IPR058792">
    <property type="entry name" value="Beta-barrel_RND_2"/>
</dbReference>
<comment type="similarity">
    <text evidence="1">Belongs to the membrane fusion protein (MFP) (TC 8.A.1) family.</text>
</comment>
<proteinExistence type="inferred from homology"/>
<evidence type="ECO:0000259" key="5">
    <source>
        <dbReference type="Pfam" id="PF25967"/>
    </source>
</evidence>
<dbReference type="PANTHER" id="PTHR30097:SF15">
    <property type="entry name" value="CATION EFFLUX SYSTEM PROTEIN CUSB"/>
    <property type="match status" value="1"/>
</dbReference>
<dbReference type="GO" id="GO:0030288">
    <property type="term" value="C:outer membrane-bounded periplasmic space"/>
    <property type="evidence" value="ECO:0007669"/>
    <property type="project" value="TreeGrafter"/>
</dbReference>
<dbReference type="GO" id="GO:0015679">
    <property type="term" value="P:plasma membrane copper ion transport"/>
    <property type="evidence" value="ECO:0007669"/>
    <property type="project" value="TreeGrafter"/>
</dbReference>
<dbReference type="NCBIfam" id="TIGR01730">
    <property type="entry name" value="RND_mfp"/>
    <property type="match status" value="1"/>
</dbReference>
<dbReference type="GO" id="GO:0016020">
    <property type="term" value="C:membrane"/>
    <property type="evidence" value="ECO:0007669"/>
    <property type="project" value="InterPro"/>
</dbReference>
<dbReference type="EMBL" id="UOFU01000245">
    <property type="protein sequence ID" value="VAX01954.1"/>
    <property type="molecule type" value="Genomic_DNA"/>
</dbReference>
<dbReference type="Gene3D" id="2.40.50.100">
    <property type="match status" value="1"/>
</dbReference>